<dbReference type="InterPro" id="IPR036852">
    <property type="entry name" value="Peptidase_S8/S53_dom_sf"/>
</dbReference>
<evidence type="ECO:0000256" key="7">
    <source>
        <dbReference type="ARBA" id="ARBA00023145"/>
    </source>
</evidence>
<feature type="chain" id="PRO_5021017316" evidence="8">
    <location>
        <begin position="30"/>
        <end position="603"/>
    </location>
</feature>
<dbReference type="GO" id="GO:0006508">
    <property type="term" value="P:proteolysis"/>
    <property type="evidence" value="ECO:0007669"/>
    <property type="project" value="UniProtKB-KW"/>
</dbReference>
<evidence type="ECO:0000259" key="9">
    <source>
        <dbReference type="PROSITE" id="PS51695"/>
    </source>
</evidence>
<dbReference type="AlphaFoldDB" id="A0A4D4J9C8"/>
<evidence type="ECO:0000313" key="10">
    <source>
        <dbReference type="EMBL" id="GDY31019.1"/>
    </source>
</evidence>
<dbReference type="SMART" id="SM00944">
    <property type="entry name" value="Pro-kuma_activ"/>
    <property type="match status" value="1"/>
</dbReference>
<dbReference type="Gene3D" id="3.40.50.200">
    <property type="entry name" value="Peptidase S8/S53 domain"/>
    <property type="match status" value="1"/>
</dbReference>
<organism evidence="10 11">
    <name type="scientific">Gandjariella thermophila</name>
    <dbReference type="NCBI Taxonomy" id="1931992"/>
    <lineage>
        <taxon>Bacteria</taxon>
        <taxon>Bacillati</taxon>
        <taxon>Actinomycetota</taxon>
        <taxon>Actinomycetes</taxon>
        <taxon>Pseudonocardiales</taxon>
        <taxon>Pseudonocardiaceae</taxon>
        <taxon>Gandjariella</taxon>
    </lineage>
</organism>
<dbReference type="PROSITE" id="PS51695">
    <property type="entry name" value="SEDOLISIN"/>
    <property type="match status" value="1"/>
</dbReference>
<comment type="caution">
    <text evidence="10">The sequence shown here is derived from an EMBL/GenBank/DDBJ whole genome shotgun (WGS) entry which is preliminary data.</text>
</comment>
<evidence type="ECO:0000256" key="3">
    <source>
        <dbReference type="ARBA" id="ARBA00022723"/>
    </source>
</evidence>
<dbReference type="Proteomes" id="UP000298860">
    <property type="component" value="Unassembled WGS sequence"/>
</dbReference>
<evidence type="ECO:0000313" key="11">
    <source>
        <dbReference type="Proteomes" id="UP000298860"/>
    </source>
</evidence>
<dbReference type="InterPro" id="IPR050819">
    <property type="entry name" value="Tripeptidyl-peptidase_I"/>
</dbReference>
<accession>A0A4D4J9C8</accession>
<evidence type="ECO:0000256" key="8">
    <source>
        <dbReference type="SAM" id="SignalP"/>
    </source>
</evidence>
<sequence>MQWWRRTGRTAAMAAAVLVAGLTLPAAHAAPARLTVTQNLLPGLANATDLGAAAAGTPMTLLVSVARPNPAGEQALLDAEHDPASPQFGRFLSVDDFVARFGVPQSRADAVAAWLTGTGLRVDSVSAARDQIALHGTAGQVSALFGTAIHRFSYSGGEFLANTSAPVLPYGLGISNVIGLNTVQHLSPPARTHQDGCAGGTCVGVTTPADLWGVYQQPAAYQGKGQSIAIFGAGRSDGVITDLRAFEKKFGLPQVPVTVKHPANDTNFTDDSGHVEWNIDTQASTGMAPRADNLTLYFGQDLSDSDVTKVFSQWTDDRTGPKQASASYGECETVPVVSPIAGQPLLNNPSLPAGQGLGNNSDYTWTQILRQAAIEGKTLFSSTGDTGSSCPIAYAQLIGAGNGVLNQGVPVTNSPASLPYVVGVGGTVLYTDGKGHRSREYGWAYSGGGSTLFHPAPSYQRGTPGLSVDCVTDPLTVCRGIADVSAQSGDVVSNGYAIVSNGAASVGGGTSLSSPLWAGMWARVQGASRNAGGNGFANYALYRVGKDAVSYPRDFFDVSSTDTATGLPAGNGLYPTLPGWDYVTGWGAPRVTGLICDIDHVGC</sequence>
<name>A0A4D4J9C8_9PSEU</name>
<keyword evidence="8" id="KW-0732">Signal</keyword>
<feature type="domain" description="Peptidase S53" evidence="9">
    <location>
        <begin position="205"/>
        <end position="601"/>
    </location>
</feature>
<keyword evidence="7" id="KW-0865">Zymogen</keyword>
<feature type="signal peptide" evidence="8">
    <location>
        <begin position="1"/>
        <end position="29"/>
    </location>
</feature>
<evidence type="ECO:0000256" key="4">
    <source>
        <dbReference type="ARBA" id="ARBA00022801"/>
    </source>
</evidence>
<dbReference type="PANTHER" id="PTHR14218:SF15">
    <property type="entry name" value="TRIPEPTIDYL-PEPTIDASE 1"/>
    <property type="match status" value="1"/>
</dbReference>
<dbReference type="GO" id="GO:0008240">
    <property type="term" value="F:tripeptidyl-peptidase activity"/>
    <property type="evidence" value="ECO:0007669"/>
    <property type="project" value="TreeGrafter"/>
</dbReference>
<keyword evidence="6" id="KW-0106">Calcium</keyword>
<dbReference type="CDD" id="cd04056">
    <property type="entry name" value="Peptidases_S53"/>
    <property type="match status" value="1"/>
</dbReference>
<keyword evidence="2" id="KW-0645">Protease</keyword>
<keyword evidence="5" id="KW-0720">Serine protease</keyword>
<dbReference type="InterPro" id="IPR030400">
    <property type="entry name" value="Sedolisin_dom"/>
</dbReference>
<dbReference type="EMBL" id="BJFL01000011">
    <property type="protein sequence ID" value="GDY31019.1"/>
    <property type="molecule type" value="Genomic_DNA"/>
</dbReference>
<protein>
    <submittedName>
        <fullName evidence="10">Pseudomonapepsin</fullName>
    </submittedName>
</protein>
<evidence type="ECO:0000256" key="2">
    <source>
        <dbReference type="ARBA" id="ARBA00022670"/>
    </source>
</evidence>
<dbReference type="SUPFAM" id="SSF54897">
    <property type="entry name" value="Protease propeptides/inhibitors"/>
    <property type="match status" value="1"/>
</dbReference>
<dbReference type="PANTHER" id="PTHR14218">
    <property type="entry name" value="PROTEASE S8 TRIPEPTIDYL PEPTIDASE I CLN2"/>
    <property type="match status" value="1"/>
</dbReference>
<dbReference type="OrthoDB" id="3480681at2"/>
<dbReference type="InterPro" id="IPR015366">
    <property type="entry name" value="S53_propep"/>
</dbReference>
<dbReference type="Pfam" id="PF09286">
    <property type="entry name" value="Pro-kuma_activ"/>
    <property type="match status" value="1"/>
</dbReference>
<evidence type="ECO:0000256" key="1">
    <source>
        <dbReference type="ARBA" id="ARBA00001913"/>
    </source>
</evidence>
<keyword evidence="3" id="KW-0479">Metal-binding</keyword>
<gene>
    <name evidence="10" type="ORF">GTS_26520</name>
</gene>
<dbReference type="GO" id="GO:0004252">
    <property type="term" value="F:serine-type endopeptidase activity"/>
    <property type="evidence" value="ECO:0007669"/>
    <property type="project" value="InterPro"/>
</dbReference>
<keyword evidence="11" id="KW-1185">Reference proteome</keyword>
<dbReference type="CDD" id="cd11377">
    <property type="entry name" value="Pro-peptidase_S53"/>
    <property type="match status" value="1"/>
</dbReference>
<evidence type="ECO:0000256" key="5">
    <source>
        <dbReference type="ARBA" id="ARBA00022825"/>
    </source>
</evidence>
<proteinExistence type="predicted"/>
<evidence type="ECO:0000256" key="6">
    <source>
        <dbReference type="ARBA" id="ARBA00022837"/>
    </source>
</evidence>
<keyword evidence="4" id="KW-0378">Hydrolase</keyword>
<comment type="cofactor">
    <cofactor evidence="1">
        <name>Ca(2+)</name>
        <dbReference type="ChEBI" id="CHEBI:29108"/>
    </cofactor>
</comment>
<dbReference type="GO" id="GO:0046872">
    <property type="term" value="F:metal ion binding"/>
    <property type="evidence" value="ECO:0007669"/>
    <property type="project" value="UniProtKB-KW"/>
</dbReference>
<reference evidence="11" key="1">
    <citation type="submission" date="2019-04" db="EMBL/GenBank/DDBJ databases">
        <title>Draft genome sequence of Pseudonocardiaceae bacterium SL3-2-4.</title>
        <authorList>
            <person name="Ningsih F."/>
            <person name="Yokota A."/>
            <person name="Sakai Y."/>
            <person name="Nanatani K."/>
            <person name="Yabe S."/>
            <person name="Oetari A."/>
            <person name="Sjamsuridzal W."/>
        </authorList>
    </citation>
    <scope>NUCLEOTIDE SEQUENCE [LARGE SCALE GENOMIC DNA]</scope>
    <source>
        <strain evidence="11">SL3-2-4</strain>
    </source>
</reference>
<dbReference type="SUPFAM" id="SSF52743">
    <property type="entry name" value="Subtilisin-like"/>
    <property type="match status" value="1"/>
</dbReference>